<dbReference type="Proteomes" id="UP000007148">
    <property type="component" value="Unassembled WGS sequence"/>
</dbReference>
<evidence type="ECO:0000313" key="2">
    <source>
        <dbReference type="Proteomes" id="UP000007148"/>
    </source>
</evidence>
<dbReference type="AlphaFoldDB" id="G4TPG8"/>
<name>G4TPG8_SERID</name>
<evidence type="ECO:0000313" key="1">
    <source>
        <dbReference type="EMBL" id="CCA73211.1"/>
    </source>
</evidence>
<dbReference type="InParanoid" id="G4TPG8"/>
<protein>
    <submittedName>
        <fullName evidence="1">Uncharacterized protein</fullName>
    </submittedName>
</protein>
<reference evidence="1 2" key="1">
    <citation type="journal article" date="2011" name="PLoS Pathog.">
        <title>Endophytic Life Strategies Decoded by Genome and Transcriptome Analyses of the Mutualistic Root Symbiont Piriformospora indica.</title>
        <authorList>
            <person name="Zuccaro A."/>
            <person name="Lahrmann U."/>
            <person name="Guldener U."/>
            <person name="Langen G."/>
            <person name="Pfiffi S."/>
            <person name="Biedenkopf D."/>
            <person name="Wong P."/>
            <person name="Samans B."/>
            <person name="Grimm C."/>
            <person name="Basiewicz M."/>
            <person name="Murat C."/>
            <person name="Martin F."/>
            <person name="Kogel K.H."/>
        </authorList>
    </citation>
    <scope>NUCLEOTIDE SEQUENCE [LARGE SCALE GENOMIC DNA]</scope>
    <source>
        <strain evidence="1 2">DSM 11827</strain>
    </source>
</reference>
<gene>
    <name evidence="1" type="ORF">PIIN_07165</name>
</gene>
<proteinExistence type="predicted"/>
<accession>G4TPG8</accession>
<dbReference type="EMBL" id="CAFZ01000209">
    <property type="protein sequence ID" value="CCA73211.1"/>
    <property type="molecule type" value="Genomic_DNA"/>
</dbReference>
<dbReference type="HOGENOM" id="CLU_103053_1_0_1"/>
<comment type="caution">
    <text evidence="1">The sequence shown here is derived from an EMBL/GenBank/DDBJ whole genome shotgun (WGS) entry which is preliminary data.</text>
</comment>
<dbReference type="OrthoDB" id="3165318at2759"/>
<sequence length="202" mass="22369">MSTEYTRNIQIMAAGLPHNLTLMFAFGDQKNSVVWKTIKFPAEATTQARFTYHNQLCFMYPEVHNNHIVGSVSSPSVGQQVTLITKANQFLFMNPIAGTPNAISAENGTAQNVNLAIGFALDHGEHYPVRYCPGIASNETFTAEFKPVLNAYVTGEFREGEILPGGVEVPKIWSQNLAELDESTKWVLNFNMSTGELRLVRA</sequence>
<keyword evidence="2" id="KW-1185">Reference proteome</keyword>
<organism evidence="1 2">
    <name type="scientific">Serendipita indica (strain DSM 11827)</name>
    <name type="common">Root endophyte fungus</name>
    <name type="synonym">Piriformospora indica</name>
    <dbReference type="NCBI Taxonomy" id="1109443"/>
    <lineage>
        <taxon>Eukaryota</taxon>
        <taxon>Fungi</taxon>
        <taxon>Dikarya</taxon>
        <taxon>Basidiomycota</taxon>
        <taxon>Agaricomycotina</taxon>
        <taxon>Agaricomycetes</taxon>
        <taxon>Sebacinales</taxon>
        <taxon>Serendipitaceae</taxon>
        <taxon>Serendipita</taxon>
    </lineage>
</organism>